<dbReference type="InterPro" id="IPR036179">
    <property type="entry name" value="Ig-like_dom_sf"/>
</dbReference>
<feature type="domain" description="Immunoglobulin I-set" evidence="1">
    <location>
        <begin position="12"/>
        <end position="68"/>
    </location>
</feature>
<organism evidence="2 3">
    <name type="scientific">Dibothriocephalus latus</name>
    <name type="common">Fish tapeworm</name>
    <name type="synonym">Diphyllobothrium latum</name>
    <dbReference type="NCBI Taxonomy" id="60516"/>
    <lineage>
        <taxon>Eukaryota</taxon>
        <taxon>Metazoa</taxon>
        <taxon>Spiralia</taxon>
        <taxon>Lophotrochozoa</taxon>
        <taxon>Platyhelminthes</taxon>
        <taxon>Cestoda</taxon>
        <taxon>Eucestoda</taxon>
        <taxon>Diphyllobothriidea</taxon>
        <taxon>Diphyllobothriidae</taxon>
        <taxon>Dibothriocephalus</taxon>
    </lineage>
</organism>
<evidence type="ECO:0000313" key="3">
    <source>
        <dbReference type="Proteomes" id="UP000281553"/>
    </source>
</evidence>
<evidence type="ECO:0000259" key="1">
    <source>
        <dbReference type="Pfam" id="PF07679"/>
    </source>
</evidence>
<name>A0A3P7RCI8_DIBLA</name>
<dbReference type="Pfam" id="PF07679">
    <property type="entry name" value="I-set"/>
    <property type="match status" value="1"/>
</dbReference>
<dbReference type="SUPFAM" id="SSF48726">
    <property type="entry name" value="Immunoglobulin"/>
    <property type="match status" value="1"/>
</dbReference>
<protein>
    <recommendedName>
        <fullName evidence="1">Immunoglobulin I-set domain-containing protein</fullName>
    </recommendedName>
</protein>
<dbReference type="EMBL" id="UYRU01099562">
    <property type="protein sequence ID" value="VDN40786.1"/>
    <property type="molecule type" value="Genomic_DNA"/>
</dbReference>
<gene>
    <name evidence="2" type="ORF">DILT_LOCUS18344</name>
</gene>
<dbReference type="OrthoDB" id="5969272at2759"/>
<dbReference type="Gene3D" id="2.60.40.10">
    <property type="entry name" value="Immunoglobulins"/>
    <property type="match status" value="1"/>
</dbReference>
<evidence type="ECO:0000313" key="2">
    <source>
        <dbReference type="EMBL" id="VDN40786.1"/>
    </source>
</evidence>
<sequence length="109" mass="12099">MNYPDAVDLVGHWLKDGIPLMAPDCRTQMDQHSATLTIEETFGDDSAVYTFRLTTPFGEAETHGSLMVSETHKSVIGESIDEEVIAPLRQTRPQLPPVGLDEEAPRFTK</sequence>
<dbReference type="InterPro" id="IPR013783">
    <property type="entry name" value="Ig-like_fold"/>
</dbReference>
<proteinExistence type="predicted"/>
<dbReference type="Proteomes" id="UP000281553">
    <property type="component" value="Unassembled WGS sequence"/>
</dbReference>
<accession>A0A3P7RCI8</accession>
<dbReference type="AlphaFoldDB" id="A0A3P7RCI8"/>
<dbReference type="InterPro" id="IPR013098">
    <property type="entry name" value="Ig_I-set"/>
</dbReference>
<keyword evidence="3" id="KW-1185">Reference proteome</keyword>
<reference evidence="2 3" key="1">
    <citation type="submission" date="2018-11" db="EMBL/GenBank/DDBJ databases">
        <authorList>
            <consortium name="Pathogen Informatics"/>
        </authorList>
    </citation>
    <scope>NUCLEOTIDE SEQUENCE [LARGE SCALE GENOMIC DNA]</scope>
</reference>